<dbReference type="EMBL" id="CACRZD030000017">
    <property type="protein sequence ID" value="CAA6673177.1"/>
    <property type="molecule type" value="Genomic_DNA"/>
</dbReference>
<reference evidence="1 2" key="1">
    <citation type="submission" date="2019-12" db="EMBL/GenBank/DDBJ databases">
        <authorList>
            <person name="Scholz U."/>
            <person name="Mascher M."/>
            <person name="Fiebig A."/>
        </authorList>
    </citation>
    <scope>NUCLEOTIDE SEQUENCE</scope>
</reference>
<gene>
    <name evidence="1" type="ORF">SI7747_17019593</name>
</gene>
<accession>A0A7I8JSK2</accession>
<name>A0A7I8JSK2_SPIIN</name>
<proteinExistence type="predicted"/>
<dbReference type="AlphaFoldDB" id="A0A7I8JSK2"/>
<evidence type="ECO:0000313" key="2">
    <source>
        <dbReference type="Proteomes" id="UP001189122"/>
    </source>
</evidence>
<dbReference type="Proteomes" id="UP001189122">
    <property type="component" value="Unassembled WGS sequence"/>
</dbReference>
<evidence type="ECO:0000313" key="1">
    <source>
        <dbReference type="EMBL" id="CAA2634134.1"/>
    </source>
</evidence>
<dbReference type="EMBL" id="LR743604">
    <property type="protein sequence ID" value="CAA2634134.1"/>
    <property type="molecule type" value="Genomic_DNA"/>
</dbReference>
<sequence>MVLRELLNEIWLVTWALSDIGSTRCELLPTSNLRTNRRHMCITPFLHHQWLARHGAKSGHTQ</sequence>
<protein>
    <submittedName>
        <fullName evidence="1">Uncharacterized protein</fullName>
    </submittedName>
</protein>
<keyword evidence="2" id="KW-1185">Reference proteome</keyword>
<organism evidence="1">
    <name type="scientific">Spirodela intermedia</name>
    <name type="common">Intermediate duckweed</name>
    <dbReference type="NCBI Taxonomy" id="51605"/>
    <lineage>
        <taxon>Eukaryota</taxon>
        <taxon>Viridiplantae</taxon>
        <taxon>Streptophyta</taxon>
        <taxon>Embryophyta</taxon>
        <taxon>Tracheophyta</taxon>
        <taxon>Spermatophyta</taxon>
        <taxon>Magnoliopsida</taxon>
        <taxon>Liliopsida</taxon>
        <taxon>Araceae</taxon>
        <taxon>Lemnoideae</taxon>
        <taxon>Spirodela</taxon>
    </lineage>
</organism>